<comment type="similarity">
    <text evidence="3">Belongs to the KhpA RNA-binding protein family.</text>
</comment>
<keyword evidence="1 3" id="KW-0963">Cytoplasm</keyword>
<dbReference type="GO" id="GO:0005737">
    <property type="term" value="C:cytoplasm"/>
    <property type="evidence" value="ECO:0007669"/>
    <property type="project" value="UniProtKB-SubCell"/>
</dbReference>
<dbReference type="PROSITE" id="PS50084">
    <property type="entry name" value="KH_TYPE_1"/>
    <property type="match status" value="1"/>
</dbReference>
<evidence type="ECO:0000256" key="3">
    <source>
        <dbReference type="HAMAP-Rule" id="MF_00088"/>
    </source>
</evidence>
<proteinExistence type="inferred from homology"/>
<keyword evidence="2 3" id="KW-0694">RNA-binding</keyword>
<dbReference type="EMBL" id="JAUMVS010000017">
    <property type="protein sequence ID" value="MDO4841429.1"/>
    <property type="molecule type" value="Genomic_DNA"/>
</dbReference>
<accession>A0AA43RH61</accession>
<evidence type="ECO:0000313" key="5">
    <source>
        <dbReference type="Proteomes" id="UP001168575"/>
    </source>
</evidence>
<name>A0AA43RH61_9ACTN</name>
<sequence>MSSVCENVTGLVEYLVKSIVDDVDAVEVASSEKENGDITIEVKVDESDVGHIIGKEGHIIKSIRRLARACAIKSGAHVEVELID</sequence>
<evidence type="ECO:0000256" key="1">
    <source>
        <dbReference type="ARBA" id="ARBA00022490"/>
    </source>
</evidence>
<dbReference type="Proteomes" id="UP001168575">
    <property type="component" value="Unassembled WGS sequence"/>
</dbReference>
<protein>
    <recommendedName>
        <fullName evidence="3">RNA-binding protein KhpA</fullName>
    </recommendedName>
    <alternativeName>
        <fullName evidence="3">KH-domain protein A</fullName>
    </alternativeName>
</protein>
<dbReference type="PANTHER" id="PTHR34654">
    <property type="entry name" value="UPF0109 PROTEIN SCO5592"/>
    <property type="match status" value="1"/>
</dbReference>
<comment type="subcellular location">
    <subcellularLocation>
        <location evidence="3">Cytoplasm</location>
    </subcellularLocation>
</comment>
<dbReference type="InterPro" id="IPR015946">
    <property type="entry name" value="KH_dom-like_a/b"/>
</dbReference>
<dbReference type="GO" id="GO:0003723">
    <property type="term" value="F:RNA binding"/>
    <property type="evidence" value="ECO:0007669"/>
    <property type="project" value="UniProtKB-UniRule"/>
</dbReference>
<comment type="caution">
    <text evidence="4">The sequence shown here is derived from an EMBL/GenBank/DDBJ whole genome shotgun (WGS) entry which is preliminary data.</text>
</comment>
<organism evidence="4 5">
    <name type="scientific">Phoenicibacter congonensis</name>
    <dbReference type="NCBI Taxonomy" id="1944646"/>
    <lineage>
        <taxon>Bacteria</taxon>
        <taxon>Bacillati</taxon>
        <taxon>Actinomycetota</taxon>
        <taxon>Coriobacteriia</taxon>
        <taxon>Eggerthellales</taxon>
        <taxon>Eggerthellaceae</taxon>
        <taxon>Phoenicibacter</taxon>
    </lineage>
</organism>
<dbReference type="HAMAP" id="MF_00088">
    <property type="entry name" value="KhpA"/>
    <property type="match status" value="1"/>
</dbReference>
<dbReference type="PANTHER" id="PTHR34654:SF1">
    <property type="entry name" value="RNA-BINDING PROTEIN KHPA"/>
    <property type="match status" value="1"/>
</dbReference>
<keyword evidence="5" id="KW-1185">Reference proteome</keyword>
<dbReference type="AlphaFoldDB" id="A0AA43RH61"/>
<dbReference type="Pfam" id="PF13083">
    <property type="entry name" value="KH_KhpA-B"/>
    <property type="match status" value="1"/>
</dbReference>
<comment type="function">
    <text evidence="3">A probable RNA-binding protein.</text>
</comment>
<evidence type="ECO:0000256" key="2">
    <source>
        <dbReference type="ARBA" id="ARBA00022884"/>
    </source>
</evidence>
<dbReference type="CDD" id="cd22533">
    <property type="entry name" value="KH-II_YlqC-like"/>
    <property type="match status" value="1"/>
</dbReference>
<dbReference type="InterPro" id="IPR020627">
    <property type="entry name" value="KhpA"/>
</dbReference>
<gene>
    <name evidence="3" type="primary">khpA</name>
    <name evidence="4" type="ORF">Q3982_01975</name>
</gene>
<evidence type="ECO:0000313" key="4">
    <source>
        <dbReference type="EMBL" id="MDO4841429.1"/>
    </source>
</evidence>
<dbReference type="SUPFAM" id="SSF54814">
    <property type="entry name" value="Prokaryotic type KH domain (KH-domain type II)"/>
    <property type="match status" value="1"/>
</dbReference>
<reference evidence="4" key="1">
    <citation type="submission" date="2023-07" db="EMBL/GenBank/DDBJ databases">
        <title>Between Cages and Wild: Unraveling the Impact of Captivity on Animal Microbiomes and Antimicrobial Resistance.</title>
        <authorList>
            <person name="Schmartz G.P."/>
            <person name="Rehner J."/>
            <person name="Schuff M.J."/>
            <person name="Becker S.L."/>
            <person name="Kravczyk M."/>
            <person name="Gurevich A."/>
            <person name="Francke R."/>
            <person name="Mueller R."/>
            <person name="Keller V."/>
            <person name="Keller A."/>
        </authorList>
    </citation>
    <scope>NUCLEOTIDE SEQUENCE</scope>
    <source>
        <strain evidence="4">S12M_St_49</strain>
    </source>
</reference>
<dbReference type="InterPro" id="IPR009019">
    <property type="entry name" value="KH_sf_prok-type"/>
</dbReference>
<dbReference type="Gene3D" id="3.30.300.20">
    <property type="match status" value="1"/>
</dbReference>